<dbReference type="Gene3D" id="3.80.10.10">
    <property type="entry name" value="Ribonuclease Inhibitor"/>
    <property type="match status" value="1"/>
</dbReference>
<dbReference type="PANTHER" id="PTHR38926">
    <property type="entry name" value="F-BOX DOMAIN CONTAINING PROTEIN, EXPRESSED"/>
    <property type="match status" value="1"/>
</dbReference>
<proteinExistence type="predicted"/>
<gene>
    <name evidence="1" type="ORF">M407DRAFT_11845</name>
</gene>
<dbReference type="HOGENOM" id="CLU_273765_0_0_1"/>
<evidence type="ECO:0000313" key="2">
    <source>
        <dbReference type="Proteomes" id="UP000054248"/>
    </source>
</evidence>
<accession>A0A0C3KAQ9</accession>
<reference evidence="1 2" key="1">
    <citation type="submission" date="2014-04" db="EMBL/GenBank/DDBJ databases">
        <authorList>
            <consortium name="DOE Joint Genome Institute"/>
            <person name="Kuo A."/>
            <person name="Girlanda M."/>
            <person name="Perotto S."/>
            <person name="Kohler A."/>
            <person name="Nagy L.G."/>
            <person name="Floudas D."/>
            <person name="Copeland A."/>
            <person name="Barry K.W."/>
            <person name="Cichocki N."/>
            <person name="Veneault-Fourrey C."/>
            <person name="LaButti K."/>
            <person name="Lindquist E.A."/>
            <person name="Lipzen A."/>
            <person name="Lundell T."/>
            <person name="Morin E."/>
            <person name="Murat C."/>
            <person name="Sun H."/>
            <person name="Tunlid A."/>
            <person name="Henrissat B."/>
            <person name="Grigoriev I.V."/>
            <person name="Hibbett D.S."/>
            <person name="Martin F."/>
            <person name="Nordberg H.P."/>
            <person name="Cantor M.N."/>
            <person name="Hua S.X."/>
        </authorList>
    </citation>
    <scope>NUCLEOTIDE SEQUENCE [LARGE SCALE GENOMIC DNA]</scope>
    <source>
        <strain evidence="1 2">MUT 4182</strain>
    </source>
</reference>
<dbReference type="STRING" id="1051891.A0A0C3KAQ9"/>
<organism evidence="1 2">
    <name type="scientific">Tulasnella calospora MUT 4182</name>
    <dbReference type="NCBI Taxonomy" id="1051891"/>
    <lineage>
        <taxon>Eukaryota</taxon>
        <taxon>Fungi</taxon>
        <taxon>Dikarya</taxon>
        <taxon>Basidiomycota</taxon>
        <taxon>Agaricomycotina</taxon>
        <taxon>Agaricomycetes</taxon>
        <taxon>Cantharellales</taxon>
        <taxon>Tulasnellaceae</taxon>
        <taxon>Tulasnella</taxon>
    </lineage>
</organism>
<dbReference type="EMBL" id="KN823281">
    <property type="protein sequence ID" value="KIO18508.1"/>
    <property type="molecule type" value="Genomic_DNA"/>
</dbReference>
<dbReference type="PANTHER" id="PTHR38926:SF72">
    <property type="entry name" value="IM:7136021-RELATED"/>
    <property type="match status" value="1"/>
</dbReference>
<dbReference type="AlphaFoldDB" id="A0A0C3KAQ9"/>
<sequence length="1174" mass="130481">MIHVIGEAVGGRVTHQKASPSVASAPASLILWSLFELRSPRGSSSSILGVLSSIASNIAFSREKTKESYSACMGRTSPECRSVGSLAAVYYLTESIDDCVRFIGPRESEDIGKTLQSVQRLLDEATLTVQPKSPSCRVEQRSSLLNLPIELFLLIVKNVLSQPHEYDVGSYYGQLTGLCLVCKDWADNIHSHPELWAHVDLSVSQELLRTVLLRSGGLPLDIKGSVGSFSVAGRIRLEAHRWRSLTVSSNDGRIMDNFLAKPAPCLQQLTLLGPWKWVASANVFEGTAPKLEEVVLQSCAVSWKSPILSDLTKLTLHRISENCPHLDDLLDILAASPRLRDLKIGFTTIHISSSSSRRVTLPNLRSLNLGYISREPMMRILSSIDAPLSVNCDFFIRVEEGMALEGQLEAVSQRLAVHAENARNIPSTLILQMGYLMEDEDDWDAIFKYEVDGERLGPLDIAVMTHPGVHVDVLDHLAGRIQPYTKSSPPKLRLVKIHRVHPYDENAHLLCRLDRTFPNVQEIALVDLDFGAIVDALFRLFPEPASETSPLFPHLTTLTVKQDSHGGWALWLRDYRRRTQGGGVDPLPRNLTLRLEGGWIGAECLQALQQLVPGTLSLDNVRVKEAFTGGQSKPHNAGNICALPLFALIVVAALYGHSCILYVELEDALPLEDQLTLLFQSLGVPDLMPRSETSILSLKVNGHSSPVEVVPALLLDCFEFFDTVMQCLQSNHSYLGYLVNPELRHAPNEVEFEDLECAVRSVQRFLGEAIRTISAEGRSQRSSPSNLPVELFSWIIKSVLVDSERHSNEEYYGQLTRLCLVCKGWADTIHGLPELWTQVNVSGSQELLAVILSRSRDFLLDVTCYMEDWSRAVPETVSVAHRWRSLDISSDDDFIGYLLPKPAPRLQKLAITGPQSWVAPTNIFEGTAPQLEVVVVQGCGLPWKSPILSDLRKLTLWRIEEHPPQLDILLNILTASPRLSELVIGFTPILLDIDISTSSRRVKLPNLRSLRVEYLHPEAMTAVLNYIDAPLSAACVFGTRLEDDGDVAVELADVSKRLVALAQSVRNGSSTVILKMGHDGRGGRFEGEDYNTRLKYETEEGHLGPLSITVNAPLEQHSDWVRMMMARIFSSLCTIPSPISEKLHWTAEDRGPWRKLFVVYSLSQVQRPPLYSLI</sequence>
<keyword evidence="2" id="KW-1185">Reference proteome</keyword>
<reference evidence="2" key="2">
    <citation type="submission" date="2015-01" db="EMBL/GenBank/DDBJ databases">
        <title>Evolutionary Origins and Diversification of the Mycorrhizal Mutualists.</title>
        <authorList>
            <consortium name="DOE Joint Genome Institute"/>
            <consortium name="Mycorrhizal Genomics Consortium"/>
            <person name="Kohler A."/>
            <person name="Kuo A."/>
            <person name="Nagy L.G."/>
            <person name="Floudas D."/>
            <person name="Copeland A."/>
            <person name="Barry K.W."/>
            <person name="Cichocki N."/>
            <person name="Veneault-Fourrey C."/>
            <person name="LaButti K."/>
            <person name="Lindquist E.A."/>
            <person name="Lipzen A."/>
            <person name="Lundell T."/>
            <person name="Morin E."/>
            <person name="Murat C."/>
            <person name="Riley R."/>
            <person name="Ohm R."/>
            <person name="Sun H."/>
            <person name="Tunlid A."/>
            <person name="Henrissat B."/>
            <person name="Grigoriev I.V."/>
            <person name="Hibbett D.S."/>
            <person name="Martin F."/>
        </authorList>
    </citation>
    <scope>NUCLEOTIDE SEQUENCE [LARGE SCALE GENOMIC DNA]</scope>
    <source>
        <strain evidence="2">MUT 4182</strain>
    </source>
</reference>
<dbReference type="OrthoDB" id="3172239at2759"/>
<dbReference type="Proteomes" id="UP000054248">
    <property type="component" value="Unassembled WGS sequence"/>
</dbReference>
<dbReference type="SUPFAM" id="SSF52047">
    <property type="entry name" value="RNI-like"/>
    <property type="match status" value="2"/>
</dbReference>
<evidence type="ECO:0000313" key="1">
    <source>
        <dbReference type="EMBL" id="KIO18508.1"/>
    </source>
</evidence>
<protein>
    <submittedName>
        <fullName evidence="1">Uncharacterized protein</fullName>
    </submittedName>
</protein>
<name>A0A0C3KAQ9_9AGAM</name>
<dbReference type="InterPro" id="IPR032675">
    <property type="entry name" value="LRR_dom_sf"/>
</dbReference>